<keyword evidence="3" id="KW-1185">Reference proteome</keyword>
<evidence type="ECO:0000256" key="1">
    <source>
        <dbReference type="SAM" id="Phobius"/>
    </source>
</evidence>
<protein>
    <submittedName>
        <fullName evidence="2">Uncharacterized protein</fullName>
    </submittedName>
</protein>
<evidence type="ECO:0000313" key="3">
    <source>
        <dbReference type="Proteomes" id="UP000289440"/>
    </source>
</evidence>
<accession>A0A449A5N8</accession>
<dbReference type="KEGG" id="mnu:NCTC10166_00579"/>
<keyword evidence="1" id="KW-0812">Transmembrane</keyword>
<feature type="transmembrane region" description="Helical" evidence="1">
    <location>
        <begin position="6"/>
        <end position="22"/>
    </location>
</feature>
<name>A0A449A5N8_9BACT</name>
<gene>
    <name evidence="2" type="ORF">NCTC10166_00579</name>
</gene>
<dbReference type="EMBL" id="LR214951">
    <property type="protein sequence ID" value="VEU59600.1"/>
    <property type="molecule type" value="Genomic_DNA"/>
</dbReference>
<feature type="transmembrane region" description="Helical" evidence="1">
    <location>
        <begin position="42"/>
        <end position="60"/>
    </location>
</feature>
<dbReference type="Proteomes" id="UP000289440">
    <property type="component" value="Chromosome"/>
</dbReference>
<proteinExistence type="predicted"/>
<evidence type="ECO:0000313" key="2">
    <source>
        <dbReference type="EMBL" id="VEU59600.1"/>
    </source>
</evidence>
<reference evidence="2 3" key="1">
    <citation type="submission" date="2019-01" db="EMBL/GenBank/DDBJ databases">
        <authorList>
            <consortium name="Pathogen Informatics"/>
        </authorList>
    </citation>
    <scope>NUCLEOTIDE SEQUENCE [LARGE SCALE GENOMIC DNA]</scope>
    <source>
        <strain evidence="2 3">NCTC10166</strain>
    </source>
</reference>
<keyword evidence="1" id="KW-0472">Membrane</keyword>
<dbReference type="AlphaFoldDB" id="A0A449A5N8"/>
<keyword evidence="1" id="KW-1133">Transmembrane helix</keyword>
<organism evidence="2 3">
    <name type="scientific">Mesomycoplasma neurolyticum</name>
    <dbReference type="NCBI Taxonomy" id="2120"/>
    <lineage>
        <taxon>Bacteria</taxon>
        <taxon>Bacillati</taxon>
        <taxon>Mycoplasmatota</taxon>
        <taxon>Mycoplasmoidales</taxon>
        <taxon>Metamycoplasmataceae</taxon>
        <taxon>Mesomycoplasma</taxon>
    </lineage>
</organism>
<sequence>MYQSFVLVVPIFFLINSLIYYFKKIKKNKSIYTKKQLYKKVYILLAINSIAWVLAIAHLLNLI</sequence>